<keyword evidence="2" id="KW-0238">DNA-binding</keyword>
<evidence type="ECO:0000313" key="2">
    <source>
        <dbReference type="EMBL" id="MFD1588132.1"/>
    </source>
</evidence>
<sequence length="281" mass="31728">MNSNTEIVDKDSVDVQHPKYRSDNEYAVDEDAELRPTVELESQGKVDTNHPEAQPESMTLEGQERFEAREQEIRRTRQRLDRRLDSDREHRTRRVAADGGVERRREFQERAASVAPSQGPDDPRTRLSQTQLAAVNQKAARLDDELDGWTRAAISRRLAKRVVDGADVQSAALKVVEACQKEPGTVIPIRAVSEVDRARVSIEGRVSTLWESSHPAIRQVGLIEDDTDRIKWTSWAASRMPIVEEGDTVLLRNVAKNWYQGRCSVALTGDSHIAFPEDEPV</sequence>
<dbReference type="Proteomes" id="UP001597119">
    <property type="component" value="Unassembled WGS sequence"/>
</dbReference>
<feature type="compositionally biased region" description="Basic and acidic residues" evidence="1">
    <location>
        <begin position="7"/>
        <end position="24"/>
    </location>
</feature>
<name>A0ABD6CFY7_9EURY</name>
<feature type="region of interest" description="Disordered" evidence="1">
    <location>
        <begin position="1"/>
        <end position="66"/>
    </location>
</feature>
<evidence type="ECO:0000313" key="3">
    <source>
        <dbReference type="Proteomes" id="UP001597119"/>
    </source>
</evidence>
<gene>
    <name evidence="2" type="ORF">ACFR9U_14200</name>
</gene>
<feature type="region of interest" description="Disordered" evidence="1">
    <location>
        <begin position="84"/>
        <end position="125"/>
    </location>
</feature>
<feature type="compositionally biased region" description="Basic and acidic residues" evidence="1">
    <location>
        <begin position="100"/>
        <end position="109"/>
    </location>
</feature>
<accession>A0ABD6CFY7</accession>
<evidence type="ECO:0000256" key="1">
    <source>
        <dbReference type="SAM" id="MobiDB-lite"/>
    </source>
</evidence>
<dbReference type="GO" id="GO:0003677">
    <property type="term" value="F:DNA binding"/>
    <property type="evidence" value="ECO:0007669"/>
    <property type="project" value="UniProtKB-KW"/>
</dbReference>
<dbReference type="SUPFAM" id="SSF50249">
    <property type="entry name" value="Nucleic acid-binding proteins"/>
    <property type="match status" value="1"/>
</dbReference>
<reference evidence="2 3" key="1">
    <citation type="journal article" date="2019" name="Int. J. Syst. Evol. Microbiol.">
        <title>The Global Catalogue of Microorganisms (GCM) 10K type strain sequencing project: providing services to taxonomists for standard genome sequencing and annotation.</title>
        <authorList>
            <consortium name="The Broad Institute Genomics Platform"/>
            <consortium name="The Broad Institute Genome Sequencing Center for Infectious Disease"/>
            <person name="Wu L."/>
            <person name="Ma J."/>
        </authorList>
    </citation>
    <scope>NUCLEOTIDE SEQUENCE [LARGE SCALE GENOMIC DNA]</scope>
    <source>
        <strain evidence="2 3">CGMCC 1.12125</strain>
    </source>
</reference>
<dbReference type="RefSeq" id="WP_247381753.1">
    <property type="nucleotide sequence ID" value="NZ_JALLGV010000012.1"/>
</dbReference>
<organism evidence="2 3">
    <name type="scientific">Halorientalis brevis</name>
    <dbReference type="NCBI Taxonomy" id="1126241"/>
    <lineage>
        <taxon>Archaea</taxon>
        <taxon>Methanobacteriati</taxon>
        <taxon>Methanobacteriota</taxon>
        <taxon>Stenosarchaea group</taxon>
        <taxon>Halobacteria</taxon>
        <taxon>Halobacteriales</taxon>
        <taxon>Haloarculaceae</taxon>
        <taxon>Halorientalis</taxon>
    </lineage>
</organism>
<dbReference type="InterPro" id="IPR012340">
    <property type="entry name" value="NA-bd_OB-fold"/>
</dbReference>
<dbReference type="Gene3D" id="2.40.50.140">
    <property type="entry name" value="Nucleic acid-binding proteins"/>
    <property type="match status" value="1"/>
</dbReference>
<comment type="caution">
    <text evidence="2">The sequence shown here is derived from an EMBL/GenBank/DDBJ whole genome shotgun (WGS) entry which is preliminary data.</text>
</comment>
<protein>
    <submittedName>
        <fullName evidence="2">DNA-binding protein</fullName>
    </submittedName>
</protein>
<dbReference type="EMBL" id="JBHUDJ010000008">
    <property type="protein sequence ID" value="MFD1588132.1"/>
    <property type="molecule type" value="Genomic_DNA"/>
</dbReference>
<feature type="compositionally biased region" description="Basic and acidic residues" evidence="1">
    <location>
        <begin position="33"/>
        <end position="50"/>
    </location>
</feature>
<proteinExistence type="predicted"/>
<keyword evidence="3" id="KW-1185">Reference proteome</keyword>
<dbReference type="AlphaFoldDB" id="A0ABD6CFY7"/>